<sequence>MSRPPAAKLPRDPPRVCFRPGGAPGATFRSGGGPDHVRGIAMRRIVTLGAVLAALLLPTASNAQVSLGLRLGYAWGLGDVGGGGGDELKMSDWVNGQVPIQVDALFRVTPELAVGPYFSYGFAGTGGDLKSMCDVSGVDCSAYVMRLGVEGIYTLPRAGNLAPWLGLGIGYEWNRLKAEGGGENLTMKWKGMEWLNLQAGMDFLVAPQLRTGPFLMVSFGRYDKGDASGVISGGGSINDKKFHEWLQVGWRGQFDL</sequence>
<dbReference type="AlphaFoldDB" id="Q2IG39"/>
<evidence type="ECO:0000313" key="2">
    <source>
        <dbReference type="Proteomes" id="UP000001935"/>
    </source>
</evidence>
<proteinExistence type="predicted"/>
<dbReference type="eggNOG" id="COG3047">
    <property type="taxonomic scope" value="Bacteria"/>
</dbReference>
<dbReference type="Proteomes" id="UP000001935">
    <property type="component" value="Chromosome"/>
</dbReference>
<dbReference type="STRING" id="290397.Adeh_3781"/>
<protein>
    <submittedName>
        <fullName evidence="1">LigA</fullName>
    </submittedName>
</protein>
<dbReference type="KEGG" id="ade:Adeh_3781"/>
<dbReference type="HOGENOM" id="CLU_092808_0_0_7"/>
<name>Q2IG39_ANADE</name>
<dbReference type="Gene3D" id="2.40.160.20">
    <property type="match status" value="1"/>
</dbReference>
<gene>
    <name evidence="1" type="ordered locus">Adeh_3781</name>
</gene>
<organism evidence="1 2">
    <name type="scientific">Anaeromyxobacter dehalogenans (strain 2CP-C)</name>
    <dbReference type="NCBI Taxonomy" id="290397"/>
    <lineage>
        <taxon>Bacteria</taxon>
        <taxon>Pseudomonadati</taxon>
        <taxon>Myxococcota</taxon>
        <taxon>Myxococcia</taxon>
        <taxon>Myxococcales</taxon>
        <taxon>Cystobacterineae</taxon>
        <taxon>Anaeromyxobacteraceae</taxon>
        <taxon>Anaeromyxobacter</taxon>
    </lineage>
</organism>
<reference evidence="1" key="1">
    <citation type="submission" date="2006-01" db="EMBL/GenBank/DDBJ databases">
        <title>Complete sequence of Anaeromyxobacter dehalogenans 2CP-C.</title>
        <authorList>
            <consortium name="US DOE Joint Genome Institute"/>
            <person name="Copeland A."/>
            <person name="Lucas S."/>
            <person name="Lapidus A."/>
            <person name="Barry K."/>
            <person name="Detter J.C."/>
            <person name="Glavina T."/>
            <person name="Hammon N."/>
            <person name="Israni S."/>
            <person name="Pitluck S."/>
            <person name="Brettin T."/>
            <person name="Bruce D."/>
            <person name="Han C."/>
            <person name="Tapia R."/>
            <person name="Gilna P."/>
            <person name="Kiss H."/>
            <person name="Schmutz J."/>
            <person name="Larimer F."/>
            <person name="Land M."/>
            <person name="Kyrpides N."/>
            <person name="Anderson I."/>
            <person name="Sanford R.A."/>
            <person name="Ritalahti K.M."/>
            <person name="Thomas H.S."/>
            <person name="Kirby J.R."/>
            <person name="Zhulin I.B."/>
            <person name="Loeffler F.E."/>
            <person name="Richardson P."/>
        </authorList>
    </citation>
    <scope>NUCLEOTIDE SEQUENCE</scope>
    <source>
        <strain evidence="1">2CP-C</strain>
    </source>
</reference>
<accession>Q2IG39</accession>
<dbReference type="EMBL" id="CP000251">
    <property type="protein sequence ID" value="ABC83547.1"/>
    <property type="molecule type" value="Genomic_DNA"/>
</dbReference>
<evidence type="ECO:0000313" key="1">
    <source>
        <dbReference type="EMBL" id="ABC83547.1"/>
    </source>
</evidence>